<dbReference type="InterPro" id="IPR051192">
    <property type="entry name" value="Sprouty_domain"/>
</dbReference>
<feature type="compositionally biased region" description="Low complexity" evidence="8">
    <location>
        <begin position="113"/>
        <end position="129"/>
    </location>
</feature>
<dbReference type="OrthoDB" id="10038884at2759"/>
<evidence type="ECO:0000256" key="6">
    <source>
        <dbReference type="ARBA" id="ARBA00022490"/>
    </source>
</evidence>
<evidence type="ECO:0000313" key="10">
    <source>
        <dbReference type="Proteomes" id="UP000694620"/>
    </source>
</evidence>
<comment type="subcellular location">
    <subcellularLocation>
        <location evidence="2">Cytoplasm</location>
    </subcellularLocation>
    <subcellularLocation>
        <location evidence="1">Membrane</location>
    </subcellularLocation>
</comment>
<keyword evidence="5" id="KW-0217">Developmental protein</keyword>
<dbReference type="PROSITE" id="PS51227">
    <property type="entry name" value="SPR"/>
    <property type="match status" value="1"/>
</dbReference>
<name>A0A8C4SYP1_ERPCA</name>
<proteinExistence type="inferred from homology"/>
<dbReference type="PANTHER" id="PTHR12365">
    <property type="entry name" value="SPROUTY"/>
    <property type="match status" value="1"/>
</dbReference>
<feature type="region of interest" description="Disordered" evidence="8">
    <location>
        <begin position="58"/>
        <end position="146"/>
    </location>
</feature>
<feature type="compositionally biased region" description="Basic and acidic residues" evidence="8">
    <location>
        <begin position="79"/>
        <end position="94"/>
    </location>
</feature>
<dbReference type="AlphaFoldDB" id="A0A8C4SYP1"/>
<dbReference type="GO" id="GO:0016020">
    <property type="term" value="C:membrane"/>
    <property type="evidence" value="ECO:0007669"/>
    <property type="project" value="UniProtKB-SubCell"/>
</dbReference>
<reference evidence="9" key="1">
    <citation type="submission" date="2021-06" db="EMBL/GenBank/DDBJ databases">
        <authorList>
            <consortium name="Wellcome Sanger Institute Data Sharing"/>
        </authorList>
    </citation>
    <scope>NUCLEOTIDE SEQUENCE [LARGE SCALE GENOMIC DNA]</scope>
</reference>
<dbReference type="Pfam" id="PF05210">
    <property type="entry name" value="Sprouty"/>
    <property type="match status" value="1"/>
</dbReference>
<evidence type="ECO:0000256" key="2">
    <source>
        <dbReference type="ARBA" id="ARBA00004496"/>
    </source>
</evidence>
<dbReference type="InterPro" id="IPR007875">
    <property type="entry name" value="Sprouty"/>
</dbReference>
<gene>
    <name evidence="9" type="primary">SPRY2</name>
    <name evidence="9" type="synonym">spry2</name>
</gene>
<dbReference type="RefSeq" id="XP_028655406.1">
    <property type="nucleotide sequence ID" value="XM_028799573.2"/>
</dbReference>
<evidence type="ECO:0000256" key="7">
    <source>
        <dbReference type="ARBA" id="ARBA00023136"/>
    </source>
</evidence>
<keyword evidence="6" id="KW-0963">Cytoplasm</keyword>
<keyword evidence="10" id="KW-1185">Reference proteome</keyword>
<dbReference type="PANTHER" id="PTHR12365:SF8">
    <property type="entry name" value="PROTEIN SPROUTY HOMOLOG 2"/>
    <property type="match status" value="1"/>
</dbReference>
<dbReference type="GO" id="GO:0005829">
    <property type="term" value="C:cytosol"/>
    <property type="evidence" value="ECO:0007669"/>
    <property type="project" value="TreeGrafter"/>
</dbReference>
<evidence type="ECO:0000313" key="9">
    <source>
        <dbReference type="Ensembl" id="ENSECRP00000022846.1"/>
    </source>
</evidence>
<feature type="compositionally biased region" description="Basic residues" evidence="8">
    <location>
        <begin position="95"/>
        <end position="106"/>
    </location>
</feature>
<comment type="similarity">
    <text evidence="3">Belongs to the sprouty family.</text>
</comment>
<dbReference type="GO" id="GO:0040037">
    <property type="term" value="P:negative regulation of fibroblast growth factor receptor signaling pathway"/>
    <property type="evidence" value="ECO:0007669"/>
    <property type="project" value="TreeGrafter"/>
</dbReference>
<sequence length="315" mass="35173">METRTQNGSGSPTLLHFLLDGGRQHMGEIDTRDGLSPQVQVLSLEQIRIIRSTNEYTEGPMVAPRPGVKPVTSQPPQQKTERVHGLMSEQEHQRFTHRGQHHHSSHSSRVPLTRSTSTMSTTSRSSTSSEQRLLGTSPSPPGQIADRIIRVQPKSPELKSDMLKPLHLEEGGKHMYRCEDCGKCKCEECTNPRTLPSCWVCDKQCICSAQNLVDYGTCICCVKAIFYHCSNDDEHDCADNPCSCSQSNCCVRWSAMGFLSLFLPCLLCYLPAKGCLKLCQGCYDCVKRPGCRCKNTNTVYRKVSNPSPRSYEKPT</sequence>
<evidence type="ECO:0000256" key="5">
    <source>
        <dbReference type="ARBA" id="ARBA00022473"/>
    </source>
</evidence>
<reference evidence="9" key="3">
    <citation type="submission" date="2025-09" db="UniProtKB">
        <authorList>
            <consortium name="Ensembl"/>
        </authorList>
    </citation>
    <scope>IDENTIFICATION</scope>
</reference>
<evidence type="ECO:0000256" key="8">
    <source>
        <dbReference type="SAM" id="MobiDB-lite"/>
    </source>
</evidence>
<dbReference type="RefSeq" id="XP_028655407.1">
    <property type="nucleotide sequence ID" value="XM_028799574.2"/>
</dbReference>
<dbReference type="GeneTree" id="ENSGT00950000183055"/>
<accession>A0A8C4SYP1</accession>
<evidence type="ECO:0000256" key="3">
    <source>
        <dbReference type="ARBA" id="ARBA00010964"/>
    </source>
</evidence>
<reference evidence="9" key="2">
    <citation type="submission" date="2025-08" db="UniProtKB">
        <authorList>
            <consortium name="Ensembl"/>
        </authorList>
    </citation>
    <scope>IDENTIFICATION</scope>
</reference>
<dbReference type="Proteomes" id="UP000694620">
    <property type="component" value="Chromosome 4"/>
</dbReference>
<protein>
    <recommendedName>
        <fullName evidence="4">Protein sprouty homolog 2</fullName>
    </recommendedName>
</protein>
<evidence type="ECO:0000256" key="1">
    <source>
        <dbReference type="ARBA" id="ARBA00004370"/>
    </source>
</evidence>
<dbReference type="CTD" id="10253"/>
<dbReference type="Ensembl" id="ENSECRT00000023334.1">
    <property type="protein sequence ID" value="ENSECRP00000022846.1"/>
    <property type="gene ID" value="ENSECRG00000015466.1"/>
</dbReference>
<dbReference type="GO" id="GO:0046580">
    <property type="term" value="P:negative regulation of Ras protein signal transduction"/>
    <property type="evidence" value="ECO:0007669"/>
    <property type="project" value="TreeGrafter"/>
</dbReference>
<dbReference type="GO" id="GO:0048513">
    <property type="term" value="P:animal organ development"/>
    <property type="evidence" value="ECO:0007669"/>
    <property type="project" value="TreeGrafter"/>
</dbReference>
<keyword evidence="7" id="KW-0472">Membrane</keyword>
<organism evidence="9 10">
    <name type="scientific">Erpetoichthys calabaricus</name>
    <name type="common">Rope fish</name>
    <name type="synonym">Calamoichthys calabaricus</name>
    <dbReference type="NCBI Taxonomy" id="27687"/>
    <lineage>
        <taxon>Eukaryota</taxon>
        <taxon>Metazoa</taxon>
        <taxon>Chordata</taxon>
        <taxon>Craniata</taxon>
        <taxon>Vertebrata</taxon>
        <taxon>Euteleostomi</taxon>
        <taxon>Actinopterygii</taxon>
        <taxon>Polypteriformes</taxon>
        <taxon>Polypteridae</taxon>
        <taxon>Erpetoichthys</taxon>
    </lineage>
</organism>
<evidence type="ECO:0000256" key="4">
    <source>
        <dbReference type="ARBA" id="ARBA00018854"/>
    </source>
</evidence>
<dbReference type="GeneID" id="114650123"/>